<feature type="compositionally biased region" description="Acidic residues" evidence="5">
    <location>
        <begin position="1688"/>
        <end position="1700"/>
    </location>
</feature>
<dbReference type="InterPro" id="IPR026122">
    <property type="entry name" value="MOV-10/SDE3_DEXXQ/H-box"/>
</dbReference>
<evidence type="ECO:0000313" key="10">
    <source>
        <dbReference type="Proteomes" id="UP000518752"/>
    </source>
</evidence>
<dbReference type="GO" id="GO:0006893">
    <property type="term" value="P:Golgi to plasma membrane transport"/>
    <property type="evidence" value="ECO:0007669"/>
    <property type="project" value="TreeGrafter"/>
</dbReference>
<proteinExistence type="inferred from homology"/>
<feature type="region of interest" description="Disordered" evidence="5">
    <location>
        <begin position="1737"/>
        <end position="1844"/>
    </location>
</feature>
<reference evidence="9 10" key="1">
    <citation type="journal article" date="2020" name="ISME J.">
        <title>Uncovering the hidden diversity of litter-decomposition mechanisms in mushroom-forming fungi.</title>
        <authorList>
            <person name="Floudas D."/>
            <person name="Bentzer J."/>
            <person name="Ahren D."/>
            <person name="Johansson T."/>
            <person name="Persson P."/>
            <person name="Tunlid A."/>
        </authorList>
    </citation>
    <scope>NUCLEOTIDE SEQUENCE [LARGE SCALE GENOMIC DNA]</scope>
    <source>
        <strain evidence="9 10">CBS 406.79</strain>
    </source>
</reference>
<feature type="domain" description="Helicase MOV-10-like beta-barrel" evidence="8">
    <location>
        <begin position="342"/>
        <end position="421"/>
    </location>
</feature>
<name>A0A8H5HUJ9_9AGAR</name>
<dbReference type="GO" id="GO:0032574">
    <property type="term" value="F:5'-3' RNA helicase activity"/>
    <property type="evidence" value="ECO:0007669"/>
    <property type="project" value="InterPro"/>
</dbReference>
<feature type="compositionally biased region" description="Basic and acidic residues" evidence="5">
    <location>
        <begin position="1793"/>
        <end position="1803"/>
    </location>
</feature>
<dbReference type="InterPro" id="IPR011990">
    <property type="entry name" value="TPR-like_helical_dom_sf"/>
</dbReference>
<dbReference type="SUPFAM" id="SSF52540">
    <property type="entry name" value="P-loop containing nucleoside triphosphate hydrolases"/>
    <property type="match status" value="1"/>
</dbReference>
<gene>
    <name evidence="9" type="ORF">D9757_006011</name>
</gene>
<dbReference type="CDD" id="cd18808">
    <property type="entry name" value="SF1_C_Upf1"/>
    <property type="match status" value="1"/>
</dbReference>
<keyword evidence="3" id="KW-0943">RNA-mediated gene silencing</keyword>
<dbReference type="EMBL" id="JAACJN010000020">
    <property type="protein sequence ID" value="KAF5389777.1"/>
    <property type="molecule type" value="Genomic_DNA"/>
</dbReference>
<accession>A0A8H5HUJ9</accession>
<dbReference type="Gene3D" id="3.30.760.10">
    <property type="entry name" value="RNA Cap, Translation Initiation Factor Eif4e"/>
    <property type="match status" value="1"/>
</dbReference>
<dbReference type="InterPro" id="IPR015374">
    <property type="entry name" value="ChAPs"/>
</dbReference>
<feature type="domain" description="DNA2/NAM7 helicase helicase" evidence="6">
    <location>
        <begin position="593"/>
        <end position="662"/>
    </location>
</feature>
<feature type="domain" description="DNA2/NAM7 helicase helicase" evidence="6">
    <location>
        <begin position="475"/>
        <end position="574"/>
    </location>
</feature>
<dbReference type="CDD" id="cd18038">
    <property type="entry name" value="DEXXQc_Helz-like"/>
    <property type="match status" value="1"/>
</dbReference>
<evidence type="ECO:0000259" key="7">
    <source>
        <dbReference type="Pfam" id="PF13087"/>
    </source>
</evidence>
<feature type="domain" description="DNA2/NAM7 helicase-like C-terminal" evidence="7">
    <location>
        <begin position="670"/>
        <end position="865"/>
    </location>
</feature>
<dbReference type="Gene3D" id="1.25.40.10">
    <property type="entry name" value="Tetratricopeptide repeat domain"/>
    <property type="match status" value="2"/>
</dbReference>
<organism evidence="9 10">
    <name type="scientific">Collybiopsis confluens</name>
    <dbReference type="NCBI Taxonomy" id="2823264"/>
    <lineage>
        <taxon>Eukaryota</taxon>
        <taxon>Fungi</taxon>
        <taxon>Dikarya</taxon>
        <taxon>Basidiomycota</taxon>
        <taxon>Agaricomycotina</taxon>
        <taxon>Agaricomycetes</taxon>
        <taxon>Agaricomycetidae</taxon>
        <taxon>Agaricales</taxon>
        <taxon>Marasmiineae</taxon>
        <taxon>Omphalotaceae</taxon>
        <taxon>Collybiopsis</taxon>
    </lineage>
</organism>
<dbReference type="InterPro" id="IPR047187">
    <property type="entry name" value="SF1_C_Upf1"/>
</dbReference>
<comment type="similarity">
    <text evidence="1">Belongs to the DNA2/NAM7 helicase family. SDE3 subfamily.</text>
</comment>
<evidence type="ECO:0000256" key="4">
    <source>
        <dbReference type="ARBA" id="ARBA00047984"/>
    </source>
</evidence>
<dbReference type="InterPro" id="IPR015034">
    <property type="entry name" value="Bles03"/>
</dbReference>
<dbReference type="Pfam" id="PF13087">
    <property type="entry name" value="AAA_12"/>
    <property type="match status" value="1"/>
</dbReference>
<dbReference type="EC" id="3.6.4.13" evidence="2"/>
<feature type="region of interest" description="Disordered" evidence="5">
    <location>
        <begin position="1663"/>
        <end position="1725"/>
    </location>
</feature>
<dbReference type="Pfam" id="PF08939">
    <property type="entry name" value="Bles03"/>
    <property type="match status" value="1"/>
</dbReference>
<dbReference type="InterPro" id="IPR041677">
    <property type="entry name" value="DNA2/NAM7_AAA_11"/>
</dbReference>
<evidence type="ECO:0000256" key="2">
    <source>
        <dbReference type="ARBA" id="ARBA00012552"/>
    </source>
</evidence>
<dbReference type="Gene3D" id="3.40.50.300">
    <property type="entry name" value="P-loop containing nucleotide triphosphate hydrolases"/>
    <property type="match status" value="2"/>
</dbReference>
<dbReference type="GO" id="GO:0031047">
    <property type="term" value="P:regulatory ncRNA-mediated gene silencing"/>
    <property type="evidence" value="ECO:0007669"/>
    <property type="project" value="UniProtKB-KW"/>
</dbReference>
<dbReference type="InterPro" id="IPR023398">
    <property type="entry name" value="TIF_eIF4e-like"/>
</dbReference>
<protein>
    <recommendedName>
        <fullName evidence="2">RNA helicase</fullName>
        <ecNumber evidence="2">3.6.4.13</ecNumber>
    </recommendedName>
</protein>
<evidence type="ECO:0000259" key="8">
    <source>
        <dbReference type="Pfam" id="PF21634"/>
    </source>
</evidence>
<dbReference type="Pfam" id="PF13086">
    <property type="entry name" value="AAA_11"/>
    <property type="match status" value="2"/>
</dbReference>
<evidence type="ECO:0000313" key="9">
    <source>
        <dbReference type="EMBL" id="KAF5389777.1"/>
    </source>
</evidence>
<dbReference type="Pfam" id="PF09295">
    <property type="entry name" value="ChAPs"/>
    <property type="match status" value="1"/>
</dbReference>
<dbReference type="OrthoDB" id="6513042at2759"/>
<dbReference type="PANTHER" id="PTHR31975:SF1">
    <property type="entry name" value="BUD SITE SELECTION PROTEIN 7-RELATED"/>
    <property type="match status" value="1"/>
</dbReference>
<dbReference type="InterPro" id="IPR027417">
    <property type="entry name" value="P-loop_NTPase"/>
</dbReference>
<dbReference type="Proteomes" id="UP000518752">
    <property type="component" value="Unassembled WGS sequence"/>
</dbReference>
<dbReference type="FunFam" id="1.25.40.10:FF:000149">
    <property type="entry name" value="Clathrin-coated vesiclec protein (Bud7)"/>
    <property type="match status" value="1"/>
</dbReference>
<feature type="compositionally biased region" description="Low complexity" evidence="5">
    <location>
        <begin position="1742"/>
        <end position="1753"/>
    </location>
</feature>
<keyword evidence="10" id="KW-1185">Reference proteome</keyword>
<comment type="catalytic activity">
    <reaction evidence="4">
        <text>ATP + H2O = ADP + phosphate + H(+)</text>
        <dbReference type="Rhea" id="RHEA:13065"/>
        <dbReference type="ChEBI" id="CHEBI:15377"/>
        <dbReference type="ChEBI" id="CHEBI:15378"/>
        <dbReference type="ChEBI" id="CHEBI:30616"/>
        <dbReference type="ChEBI" id="CHEBI:43474"/>
        <dbReference type="ChEBI" id="CHEBI:456216"/>
        <dbReference type="EC" id="3.6.4.13"/>
    </reaction>
</comment>
<evidence type="ECO:0000256" key="5">
    <source>
        <dbReference type="SAM" id="MobiDB-lite"/>
    </source>
</evidence>
<dbReference type="InterPro" id="IPR041679">
    <property type="entry name" value="DNA2/NAM7-like_C"/>
</dbReference>
<dbReference type="GO" id="GO:0003723">
    <property type="term" value="F:RNA binding"/>
    <property type="evidence" value="ECO:0007669"/>
    <property type="project" value="InterPro"/>
</dbReference>
<evidence type="ECO:0000256" key="3">
    <source>
        <dbReference type="ARBA" id="ARBA00023158"/>
    </source>
</evidence>
<dbReference type="GO" id="GO:0034044">
    <property type="term" value="C:exomer complex"/>
    <property type="evidence" value="ECO:0007669"/>
    <property type="project" value="TreeGrafter"/>
</dbReference>
<comment type="caution">
    <text evidence="9">The sequence shown here is derived from an EMBL/GenBank/DDBJ whole genome shotgun (WGS) entry which is preliminary data.</text>
</comment>
<feature type="compositionally biased region" description="Low complexity" evidence="5">
    <location>
        <begin position="1829"/>
        <end position="1844"/>
    </location>
</feature>
<dbReference type="SUPFAM" id="SSF55418">
    <property type="entry name" value="eIF4e-like"/>
    <property type="match status" value="1"/>
</dbReference>
<dbReference type="SUPFAM" id="SSF48452">
    <property type="entry name" value="TPR-like"/>
    <property type="match status" value="1"/>
</dbReference>
<dbReference type="InterPro" id="IPR049080">
    <property type="entry name" value="MOV-10-like_beta-barrel"/>
</dbReference>
<evidence type="ECO:0000259" key="6">
    <source>
        <dbReference type="Pfam" id="PF13086"/>
    </source>
</evidence>
<sequence length="2068" mass="231556">MVQDEYRQHLLTKGHLNRTRGETGALVFCTICQKYVPGIKNWQGHITGAKHASNASSQGLPVDVAPEEPEQVPGHQLCVVCNRHIPSRFWANHPNQAQHREREQFLKFASAVEETEKDRNGLSIIGDFDFKIAEPNLAASGILRNGTIQTQVPASRTTLMDIRLASSQGQKTFSPFTVTLNAPSRIISSRSSLTFTVKMTQAHLGRAEDRIEFFFEDIKLKSRFIITRPLRVIVGSQVDHEMLKPKTPYVPRKRTERQPETEIVEGEAPPSTKAIPYVDKLTFANIPRNLETTLATGSTKEIIDRVRRLFLPSVLTSQTYAKHFKHLVWAEEFQMDRDLEYYDINNASLSRFNSYYYLVVPGLAEKRPSVLVGDRILVRKPNSPPGHWFEGGVHVVRKEEVGLRFHRSFSASPSDRFLVRFKLNRFPVRRQHQALDTAFSQDRVMFPTNLHLPRRIPATIASPSMRWRNPLIAGNPPQKQAVLSILHREPGSMPFVIFGPPGTGKTVTMVEAILQVLALNPTSRILATAPSNSAADLITSRLATGGLKTTELFRGYAPSRSKTEIPTSVEPHTFKNRDGIFSVPGPGLTTMLRFRVIVTTCVSASMLSGIGMPRGHFSHIFVDEAGQATEPEAMIGIKSIADNNTNLVLSGDPKQLGPIIRSSVARMLGLETSFIERLMKREIYDEVKGYGKSVVKLTKNFRSHGAILKFPNERFYGGDLECCGDPKVINFYLDSQHIVAKKFPIVFHSIAGKDDREASSPSFFNIDEATQVKELVQKLRGDRRLRITDNDIGVIAPYHAQVLKIRTALRAVADLIKVGSVESFKGSREFVQYDLRHTLGFVANPRRFNVAVTRAQSLLYIVGDPSVLSIDPLWRAFLNYIHRNGGWKGPGPTWDTRVDVDENGKYDVGVREKARDDMNEFTRMMEALTLDGVRALEDDDDGEMEVDMDCLTMSLMEQVARLRLNDGKESTNQDTIVVQFRDPSCSTDTLARPTLSIADNWVTAHFDATTSTPENIDAFTSKWRPSCTTITDHNVEWIAVNRGMSFSPHPPLIEEMKSRFDALAQEHRKDGNITLTASALDRLALDHNITSAKWLVFTDVSNVDYAWNTIVRLVCLERKRGFTKVSVNKGDERHVICVYVDDFGDEDEVWELREDLRKVGVEQGIGFKLDAYSHLGIYISYNLLWPSRDFSGIWPCLDVKAPATRISLYFDFSSSFCMEGATFKDIPELFEVDLGESLTARTEALSTFRELGPPDLCHVVKSTGRSGQRDLGSYHYISGVDASSSASLAAYINSLTYAIEDNSAWFSKSSSWKVKNGCFCCFNAFSRVDVRVDVKIPGGVNAYVIDLRGERHDASPEIWQETYVSALLRSILYSDDSNYWLDGYRKLDPITNPESEIRFLQAAEALFTKGWQVGSDPEIQVATVVSNHLTAGIMKYFGDSGRYQPIANLFEKLTAKEPEVASLLARSYIGMNEEVKAVQIMSSSIRQTPHSYTLLHAQCDLLRSKGKYDWAVKLARQAVNCAPSEFVTWEKLTECWIDLGEFESALLTLNSCPMFTFNGRDMHRNLTPAKLHLPFNRPIGEILPERVKTEDDEADPALLRLPAPGLRGTWARAYALLTRLVSQIGWDELLKTRSYVFVMEEEYRMQKAQGDIAAVAVSSTSEDANRRAVIHEDGSVRDSIAGTTLGGDGDDEGEGDEDDNASTRGMVSPHGSRKSGSLSMSNGAVAGSGVSDAKVGLGLDTPGSAGSSGSAPGIPTIRISTESDRHLDEDGNDVPGDVAVAGSGTGVNGKRRTSFDESRDVYLEKPAPAQAPSEDDGEKEKDGAPPSPQTQNADADGDATQQQQQFSFSNKRLCERWLDNLFMVLYEDLRVWTIFRAEVAHFKTQHVAYRKTGLEWEILGDLGTRLHHKEEAKEAYQRCLDTPRYSQKPWAKLMDVYAEEGDIQRGIQTAIRVASYQWADYTEMTYPTQIARAFFKLGQIHGHAKISMGRRLKLRDMISEVSDGCGRSYSKFYTHYDPTGFLIAMNIVRYWTIAWDFITLMRFVVTPTRVWGAIINTFIGKYIKSSER</sequence>
<evidence type="ECO:0000256" key="1">
    <source>
        <dbReference type="ARBA" id="ARBA00005601"/>
    </source>
</evidence>
<dbReference type="PANTHER" id="PTHR31975">
    <property type="entry name" value="BUD SITE SELECTION PROTEIN 7-RELATED"/>
    <property type="match status" value="1"/>
</dbReference>
<dbReference type="Pfam" id="PF21634">
    <property type="entry name" value="MOV-10_beta-barrel"/>
    <property type="match status" value="1"/>
</dbReference>
<feature type="compositionally biased region" description="Basic and acidic residues" evidence="5">
    <location>
        <begin position="1663"/>
        <end position="1676"/>
    </location>
</feature>